<evidence type="ECO:0000313" key="3">
    <source>
        <dbReference type="EMBL" id="CAA9242941.1"/>
    </source>
</evidence>
<evidence type="ECO:0000259" key="2">
    <source>
        <dbReference type="PROSITE" id="PS51900"/>
    </source>
</evidence>
<reference evidence="3" key="1">
    <citation type="submission" date="2020-02" db="EMBL/GenBank/DDBJ databases">
        <authorList>
            <person name="Meier V. D."/>
        </authorList>
    </citation>
    <scope>NUCLEOTIDE SEQUENCE</scope>
    <source>
        <strain evidence="3">AVDCRST_MAG93</strain>
    </source>
</reference>
<proteinExistence type="predicted"/>
<protein>
    <recommendedName>
        <fullName evidence="2">Core-binding (CB) domain-containing protein</fullName>
    </recommendedName>
</protein>
<gene>
    <name evidence="3" type="ORF">AVDCRST_MAG93-1413</name>
</gene>
<keyword evidence="1" id="KW-0238">DNA-binding</keyword>
<dbReference type="PROSITE" id="PS51900">
    <property type="entry name" value="CB"/>
    <property type="match status" value="1"/>
</dbReference>
<sequence length="45" mass="5103">PVQPTTLAMPRQAESDATVIQMWIHSRSPHTKEAYLRDVEDLLAV</sequence>
<evidence type="ECO:0000256" key="1">
    <source>
        <dbReference type="PROSITE-ProRule" id="PRU01248"/>
    </source>
</evidence>
<dbReference type="GO" id="GO:0003677">
    <property type="term" value="F:DNA binding"/>
    <property type="evidence" value="ECO:0007669"/>
    <property type="project" value="UniProtKB-UniRule"/>
</dbReference>
<name>A0A6J4I5Z5_9CHLR</name>
<dbReference type="InterPro" id="IPR044068">
    <property type="entry name" value="CB"/>
</dbReference>
<dbReference type="AlphaFoldDB" id="A0A6J4I5Z5"/>
<accession>A0A6J4I5Z5</accession>
<feature type="domain" description="Core-binding (CB)" evidence="2">
    <location>
        <begin position="14"/>
        <end position="45"/>
    </location>
</feature>
<feature type="non-terminal residue" evidence="3">
    <location>
        <position position="1"/>
    </location>
</feature>
<organism evidence="3">
    <name type="scientific">uncultured Chloroflexia bacterium</name>
    <dbReference type="NCBI Taxonomy" id="1672391"/>
    <lineage>
        <taxon>Bacteria</taxon>
        <taxon>Bacillati</taxon>
        <taxon>Chloroflexota</taxon>
        <taxon>Chloroflexia</taxon>
        <taxon>environmental samples</taxon>
    </lineage>
</organism>
<dbReference type="EMBL" id="CADCTR010000477">
    <property type="protein sequence ID" value="CAA9242941.1"/>
    <property type="molecule type" value="Genomic_DNA"/>
</dbReference>